<evidence type="ECO:0000256" key="1">
    <source>
        <dbReference type="ARBA" id="ARBA00004786"/>
    </source>
</evidence>
<evidence type="ECO:0000259" key="8">
    <source>
        <dbReference type="Pfam" id="PF00171"/>
    </source>
</evidence>
<evidence type="ECO:0000256" key="7">
    <source>
        <dbReference type="RuleBase" id="RU366030"/>
    </source>
</evidence>
<evidence type="ECO:0000256" key="4">
    <source>
        <dbReference type="ARBA" id="ARBA00023027"/>
    </source>
</evidence>
<sequence length="632" mass="70676">MMSSEEISRMVHFAPMTWYCHSIDFLKSMHVIRHDMLRRKQMVKEYDRILQTAGISMQQRSYIRFEMIRMFSRRLGSATRNLRRAASTYSGFTSEQFMRQAANEPILEYRKGSSERVDLEKELNTLSKNPTIVPVRIGTKSIKNGLDRKQVMPSDHQTVIAKYTFATADQIREAIEVGLEARIPWERKSLRERADILLHAADLAAGKYRMKLNAATMLGQGKNIVQAEIDSACELIDFFRFNSKFALDLEKYEPISTKISTNKLIYRGMEGFVAAVAPFNFTAIGGNLASAPALMGNVVMWKPSNTAVLSNYFVHMLLEEAGIPQGVLSFLPSSGPVFGKVITESKYFSAVNFTGSVPTFKTLWQNVANNLDKYITFPKLIGECGGKNFHFVHPSANADVVAAGTVRSAWEYGGQKCSACSRLYVPKSRWDEIFQKIKEIHKQVKLGDVRDGSIFFSAVIDKASFDNIKSYIDYAKTGADGAKILLGGNCDDSKGYFIDATLITVTNTGSKLIHEEIFGPILTVYVYDDSKIEEVLASIKDHTPFGLTGAVFSEDKKFLYHARDVLRDAVGNMYLNDKSTGSVVGQQPFGGARMSGTNDKAGGPHYGIRWTSPLTIKETSVPLTEWRYPSMD</sequence>
<keyword evidence="6" id="KW-0642">Proline metabolism</keyword>
<dbReference type="Gene3D" id="3.40.605.10">
    <property type="entry name" value="Aldehyde Dehydrogenase, Chain A, domain 1"/>
    <property type="match status" value="1"/>
</dbReference>
<evidence type="ECO:0000313" key="9">
    <source>
        <dbReference type="EMBL" id="KAK6733094.1"/>
    </source>
</evidence>
<keyword evidence="10" id="KW-1185">Reference proteome</keyword>
<dbReference type="Proteomes" id="UP001303046">
    <property type="component" value="Unassembled WGS sequence"/>
</dbReference>
<dbReference type="PANTHER" id="PTHR42862:SF1">
    <property type="entry name" value="DELTA-1-PYRROLINE-5-CARBOXYLATE DEHYDROGENASE 2, ISOFORM A-RELATED"/>
    <property type="match status" value="1"/>
</dbReference>
<accession>A0ABR1C5L0</accession>
<dbReference type="Gene3D" id="3.40.309.10">
    <property type="entry name" value="Aldehyde Dehydrogenase, Chain A, domain 2"/>
    <property type="match status" value="1"/>
</dbReference>
<organism evidence="9 10">
    <name type="scientific">Necator americanus</name>
    <name type="common">Human hookworm</name>
    <dbReference type="NCBI Taxonomy" id="51031"/>
    <lineage>
        <taxon>Eukaryota</taxon>
        <taxon>Metazoa</taxon>
        <taxon>Ecdysozoa</taxon>
        <taxon>Nematoda</taxon>
        <taxon>Chromadorea</taxon>
        <taxon>Rhabditida</taxon>
        <taxon>Rhabditina</taxon>
        <taxon>Rhabditomorpha</taxon>
        <taxon>Strongyloidea</taxon>
        <taxon>Ancylostomatidae</taxon>
        <taxon>Bunostominae</taxon>
        <taxon>Necator</taxon>
    </lineage>
</organism>
<dbReference type="Pfam" id="PF00171">
    <property type="entry name" value="Aldedh"/>
    <property type="match status" value="1"/>
</dbReference>
<dbReference type="InterPro" id="IPR005931">
    <property type="entry name" value="P5CDH/ALDH4A1"/>
</dbReference>
<keyword evidence="4 6" id="KW-0520">NAD</keyword>
<keyword evidence="3 6" id="KW-0560">Oxidoreductase</keyword>
<evidence type="ECO:0000256" key="6">
    <source>
        <dbReference type="RuleBase" id="RU366016"/>
    </source>
</evidence>
<dbReference type="InterPro" id="IPR016163">
    <property type="entry name" value="Ald_DH_C"/>
</dbReference>
<evidence type="ECO:0000256" key="3">
    <source>
        <dbReference type="ARBA" id="ARBA00023002"/>
    </source>
</evidence>
<dbReference type="CDD" id="cd07123">
    <property type="entry name" value="ALDH_F4-17_P5CDH"/>
    <property type="match status" value="1"/>
</dbReference>
<evidence type="ECO:0000256" key="5">
    <source>
        <dbReference type="ARBA" id="ARBA00048142"/>
    </source>
</evidence>
<evidence type="ECO:0000256" key="2">
    <source>
        <dbReference type="ARBA" id="ARBA00009986"/>
    </source>
</evidence>
<proteinExistence type="inferred from homology"/>
<dbReference type="NCBIfam" id="TIGR01236">
    <property type="entry name" value="D1pyr5carbox1"/>
    <property type="match status" value="1"/>
</dbReference>
<gene>
    <name evidence="9" type="primary">Necator_chrII.g4869</name>
    <name evidence="9" type="ORF">RB195_017077</name>
</gene>
<name>A0ABR1C5L0_NECAM</name>
<comment type="similarity">
    <text evidence="2 6">Belongs to the aldehyde dehydrogenase family.</text>
</comment>
<protein>
    <recommendedName>
        <fullName evidence="6 7">Multifunctional fusion protein</fullName>
    </recommendedName>
    <domain>
        <recommendedName>
            <fullName evidence="7">Delta-1-pyrroline-5-carboxylate dehydrogenase</fullName>
            <shortName evidence="7">P5C dehydrogenase</shortName>
        </recommendedName>
        <alternativeName>
            <fullName evidence="6">L-glutamate gamma-semialdehyde dehydrogenase</fullName>
        </alternativeName>
    </domain>
    <domain>
        <recommendedName>
            <fullName evidence="6">L-glutamate gamma-semialdehyde dehydrogenase</fullName>
            <ecNumber evidence="6">1.2.1.88</ecNumber>
        </recommendedName>
    </domain>
</protein>
<dbReference type="InterPro" id="IPR016162">
    <property type="entry name" value="Ald_DH_N"/>
</dbReference>
<reference evidence="9 10" key="1">
    <citation type="submission" date="2023-08" db="EMBL/GenBank/DDBJ databases">
        <title>A Necator americanus chromosomal reference genome.</title>
        <authorList>
            <person name="Ilik V."/>
            <person name="Petrzelkova K.J."/>
            <person name="Pardy F."/>
            <person name="Fuh T."/>
            <person name="Niatou-Singa F.S."/>
            <person name="Gouil Q."/>
            <person name="Baker L."/>
            <person name="Ritchie M.E."/>
            <person name="Jex A.R."/>
            <person name="Gazzola D."/>
            <person name="Li H."/>
            <person name="Toshio Fujiwara R."/>
            <person name="Zhan B."/>
            <person name="Aroian R.V."/>
            <person name="Pafco B."/>
            <person name="Schwarz E.M."/>
        </authorList>
    </citation>
    <scope>NUCLEOTIDE SEQUENCE [LARGE SCALE GENOMIC DNA]</scope>
    <source>
        <strain evidence="9 10">Aroian</strain>
        <tissue evidence="9">Whole animal</tissue>
    </source>
</reference>
<dbReference type="EMBL" id="JAVFWL010000002">
    <property type="protein sequence ID" value="KAK6733094.1"/>
    <property type="molecule type" value="Genomic_DNA"/>
</dbReference>
<feature type="domain" description="Aldehyde dehydrogenase" evidence="8">
    <location>
        <begin position="151"/>
        <end position="608"/>
    </location>
</feature>
<dbReference type="PANTHER" id="PTHR42862">
    <property type="entry name" value="DELTA-1-PYRROLINE-5-CARBOXYLATE DEHYDROGENASE 1, ISOFORM A-RELATED"/>
    <property type="match status" value="1"/>
</dbReference>
<dbReference type="SUPFAM" id="SSF53720">
    <property type="entry name" value="ALDH-like"/>
    <property type="match status" value="1"/>
</dbReference>
<dbReference type="InterPro" id="IPR016161">
    <property type="entry name" value="Ald_DH/histidinol_DH"/>
</dbReference>
<evidence type="ECO:0000313" key="10">
    <source>
        <dbReference type="Proteomes" id="UP001303046"/>
    </source>
</evidence>
<comment type="catalytic activity">
    <reaction evidence="5 6">
        <text>L-glutamate 5-semialdehyde + NAD(+) + H2O = L-glutamate + NADH + 2 H(+)</text>
        <dbReference type="Rhea" id="RHEA:30235"/>
        <dbReference type="ChEBI" id="CHEBI:15377"/>
        <dbReference type="ChEBI" id="CHEBI:15378"/>
        <dbReference type="ChEBI" id="CHEBI:29985"/>
        <dbReference type="ChEBI" id="CHEBI:57540"/>
        <dbReference type="ChEBI" id="CHEBI:57945"/>
        <dbReference type="ChEBI" id="CHEBI:58066"/>
        <dbReference type="EC" id="1.2.1.88"/>
    </reaction>
</comment>
<dbReference type="InterPro" id="IPR050485">
    <property type="entry name" value="Proline_metab_enzyme"/>
</dbReference>
<comment type="caution">
    <text evidence="9">The sequence shown here is derived from an EMBL/GenBank/DDBJ whole genome shotgun (WGS) entry which is preliminary data.</text>
</comment>
<dbReference type="EC" id="1.2.1.88" evidence="6"/>
<dbReference type="InterPro" id="IPR015590">
    <property type="entry name" value="Aldehyde_DH_dom"/>
</dbReference>
<comment type="pathway">
    <text evidence="1 6">Amino-acid degradation; L-proline degradation into L-glutamate; L-glutamate from L-proline: step 2/2.</text>
</comment>